<keyword evidence="3" id="KW-1185">Reference proteome</keyword>
<proteinExistence type="predicted"/>
<organism evidence="2 3">
    <name type="scientific">Chionoecetes opilio</name>
    <name type="common">Atlantic snow crab</name>
    <name type="synonym">Cancer opilio</name>
    <dbReference type="NCBI Taxonomy" id="41210"/>
    <lineage>
        <taxon>Eukaryota</taxon>
        <taxon>Metazoa</taxon>
        <taxon>Ecdysozoa</taxon>
        <taxon>Arthropoda</taxon>
        <taxon>Crustacea</taxon>
        <taxon>Multicrustacea</taxon>
        <taxon>Malacostraca</taxon>
        <taxon>Eumalacostraca</taxon>
        <taxon>Eucarida</taxon>
        <taxon>Decapoda</taxon>
        <taxon>Pleocyemata</taxon>
        <taxon>Brachyura</taxon>
        <taxon>Eubrachyura</taxon>
        <taxon>Majoidea</taxon>
        <taxon>Majidae</taxon>
        <taxon>Chionoecetes</taxon>
    </lineage>
</organism>
<evidence type="ECO:0000313" key="2">
    <source>
        <dbReference type="EMBL" id="KAG0725825.1"/>
    </source>
</evidence>
<feature type="compositionally biased region" description="Basic and acidic residues" evidence="1">
    <location>
        <begin position="243"/>
        <end position="255"/>
    </location>
</feature>
<dbReference type="Proteomes" id="UP000770661">
    <property type="component" value="Unassembled WGS sequence"/>
</dbReference>
<accession>A0A8J4YSA7</accession>
<feature type="compositionally biased region" description="Polar residues" evidence="1">
    <location>
        <begin position="310"/>
        <end position="333"/>
    </location>
</feature>
<dbReference type="EMBL" id="JACEEZ010005160">
    <property type="protein sequence ID" value="KAG0725825.1"/>
    <property type="molecule type" value="Genomic_DNA"/>
</dbReference>
<name>A0A8J4YSA7_CHIOP</name>
<evidence type="ECO:0000313" key="3">
    <source>
        <dbReference type="Proteomes" id="UP000770661"/>
    </source>
</evidence>
<protein>
    <submittedName>
        <fullName evidence="2">LWamide neuropeptide</fullName>
    </submittedName>
</protein>
<feature type="compositionally biased region" description="Polar residues" evidence="1">
    <location>
        <begin position="414"/>
        <end position="427"/>
    </location>
</feature>
<feature type="compositionally biased region" description="Gly residues" evidence="1">
    <location>
        <begin position="267"/>
        <end position="278"/>
    </location>
</feature>
<feature type="region of interest" description="Disordered" evidence="1">
    <location>
        <begin position="196"/>
        <end position="281"/>
    </location>
</feature>
<dbReference type="OrthoDB" id="6356489at2759"/>
<feature type="region of interest" description="Disordered" evidence="1">
    <location>
        <begin position="305"/>
        <end position="450"/>
    </location>
</feature>
<comment type="caution">
    <text evidence="2">The sequence shown here is derived from an EMBL/GenBank/DDBJ whole genome shotgun (WGS) entry which is preliminary data.</text>
</comment>
<feature type="region of interest" description="Disordered" evidence="1">
    <location>
        <begin position="1"/>
        <end position="30"/>
    </location>
</feature>
<dbReference type="GO" id="GO:0007218">
    <property type="term" value="P:neuropeptide signaling pathway"/>
    <property type="evidence" value="ECO:0007669"/>
    <property type="project" value="UniProtKB-KW"/>
</dbReference>
<keyword evidence="2" id="KW-0527">Neuropeptide</keyword>
<feature type="compositionally biased region" description="Polar residues" evidence="1">
    <location>
        <begin position="229"/>
        <end position="242"/>
    </location>
</feature>
<sequence>MLSGHITSPPMLSGHITSPPMLSGHITSPPMLSGHITSPPMLLGHITSPPMLLGHITSPPMLLGHITSPPMLSGHITSPPMLSGHITSPPMLLGHITSPPMLLGHITSPPMLSGHITSPPMLLGHITSPPMLSGHINPHVAHTSPPMLLGHITSPPMLSGHITSPPMLLGHITSPPMLLGHITSPPMLLGHITSPPMPSLFPRTSTGRSEGGAGLGRDSQSQESREISAMQQQLNKTSTRVSVNERSRHGNEKGAIKKQPQVLWQGNSGGGVSRGSGAGEDPRQAQVLVLQEELRQKKNALEALTRRMGKSSSLNMDNISDNLSDNVSETSDNLGDARGSSGAATWGEAGGLHHFSDNHYQQSSDEDLIEEDEADLPPRSQCRPQHPPPPTVSPKDRNRHSGSHHRRRQDSGRLSINNLSTALPTPSRTKHNRLRSGSAPKALWESVGTPDGANYKSPSNTTMQTQHSLNTALNQVGAAHGLQALTPHVLASKLNQVQGTINTLQECLRQEQSQVLGGARPSHYQPQLVAPLLPDLTPTSLPPGVPPSQALTPMSAYAGLGSLALAAQGGGETMNQQLLAGMQQCFSQLHLHSLEIQALSKHLQLYQGRNSCWSVKGREEAQLTLCAILLDVVRDISVQ</sequence>
<feature type="compositionally biased region" description="Acidic residues" evidence="1">
    <location>
        <begin position="364"/>
        <end position="375"/>
    </location>
</feature>
<dbReference type="AlphaFoldDB" id="A0A8J4YSA7"/>
<reference evidence="2" key="1">
    <citation type="submission" date="2020-07" db="EMBL/GenBank/DDBJ databases">
        <title>The High-quality genome of the commercially important snow crab, Chionoecetes opilio.</title>
        <authorList>
            <person name="Jeong J.-H."/>
            <person name="Ryu S."/>
        </authorList>
    </citation>
    <scope>NUCLEOTIDE SEQUENCE</scope>
    <source>
        <strain evidence="2">MADBK_172401_WGS</strain>
        <tissue evidence="2">Digestive gland</tissue>
    </source>
</reference>
<feature type="compositionally biased region" description="Basic residues" evidence="1">
    <location>
        <begin position="397"/>
        <end position="408"/>
    </location>
</feature>
<evidence type="ECO:0000256" key="1">
    <source>
        <dbReference type="SAM" id="MobiDB-lite"/>
    </source>
</evidence>
<gene>
    <name evidence="2" type="primary">LWA_1</name>
    <name evidence="2" type="ORF">GWK47_037835</name>
</gene>